<sequence>MNKYIFSVLLLSSLSTLNYAHEPYVAPLSYITSNTQTPVISAYAEQALQPEYALKQPVFNIIQPDQSKISIASESTLKSANLIDLPLPQKGTYLISSQVSFPLKYALHNKEWKSFFDMPADKAKPIKERDYVIPSDFKKAPTPIEITREWSIQSYISKEETSPIQSAIDSPIQVEFKTHPNNITAQQPIQIKITKYGQSLKAPELVIRAQGQEEDEASHLTVDTSGFATLNFPHAGQYLVEVSEKLDKTAKPTNQYYTIISLGVLPAVK</sequence>
<dbReference type="RefSeq" id="WP_087552787.1">
    <property type="nucleotide sequence ID" value="NZ_CP033133.1"/>
</dbReference>
<dbReference type="InterPro" id="IPR019613">
    <property type="entry name" value="DUF4198"/>
</dbReference>
<gene>
    <name evidence="2" type="ORF">CDG68_04585</name>
</gene>
<keyword evidence="1" id="KW-0732">Signal</keyword>
<dbReference type="Proteomes" id="UP000279962">
    <property type="component" value="Chromosome"/>
</dbReference>
<accession>A0A3G2SZ67</accession>
<evidence type="ECO:0000313" key="3">
    <source>
        <dbReference type="Proteomes" id="UP000279962"/>
    </source>
</evidence>
<evidence type="ECO:0000313" key="2">
    <source>
        <dbReference type="EMBL" id="AYO52987.1"/>
    </source>
</evidence>
<dbReference type="EMBL" id="CP033133">
    <property type="protein sequence ID" value="AYO52987.1"/>
    <property type="molecule type" value="Genomic_DNA"/>
</dbReference>
<reference evidence="2 3" key="1">
    <citation type="submission" date="2018-10" db="EMBL/GenBank/DDBJ databases">
        <title>The complete genome of Acinetobacter wuhouensis strain WCHAW010062.</title>
        <authorList>
            <person name="Hu Y."/>
            <person name="Long H."/>
            <person name="Feng Y."/>
            <person name="Zong Z."/>
        </authorList>
    </citation>
    <scope>NUCLEOTIDE SEQUENCE [LARGE SCALE GENOMIC DNA]</scope>
    <source>
        <strain evidence="2 3">WCHAW010062</strain>
    </source>
</reference>
<name>A0A3G2SZ67_9GAMM</name>
<organism evidence="2 3">
    <name type="scientific">Acinetobacter wuhouensis</name>
    <dbReference type="NCBI Taxonomy" id="1879050"/>
    <lineage>
        <taxon>Bacteria</taxon>
        <taxon>Pseudomonadati</taxon>
        <taxon>Pseudomonadota</taxon>
        <taxon>Gammaproteobacteria</taxon>
        <taxon>Moraxellales</taxon>
        <taxon>Moraxellaceae</taxon>
        <taxon>Acinetobacter</taxon>
    </lineage>
</organism>
<proteinExistence type="predicted"/>
<evidence type="ECO:0000256" key="1">
    <source>
        <dbReference type="SAM" id="SignalP"/>
    </source>
</evidence>
<feature type="signal peptide" evidence="1">
    <location>
        <begin position="1"/>
        <end position="20"/>
    </location>
</feature>
<dbReference type="Pfam" id="PF10670">
    <property type="entry name" value="DUF4198"/>
    <property type="match status" value="1"/>
</dbReference>
<dbReference type="AlphaFoldDB" id="A0A3G2SZ67"/>
<feature type="chain" id="PRO_5018063150" evidence="1">
    <location>
        <begin position="21"/>
        <end position="269"/>
    </location>
</feature>
<protein>
    <submittedName>
        <fullName evidence="2">DUF4198 domain-containing protein</fullName>
    </submittedName>
</protein>